<dbReference type="EMBL" id="JANJYJ010000001">
    <property type="protein sequence ID" value="KAK3231649.1"/>
    <property type="molecule type" value="Genomic_DNA"/>
</dbReference>
<protein>
    <submittedName>
        <fullName evidence="1">Uncharacterized protein</fullName>
    </submittedName>
</protein>
<accession>A0AAE0B9P2</accession>
<name>A0AAE0B9P2_9ROSI</name>
<reference evidence="1" key="1">
    <citation type="journal article" date="2023" name="Plant J.">
        <title>Genome sequences and population genomics provide insights into the demographic history, inbreeding, and mutation load of two 'living fossil' tree species of Dipteronia.</title>
        <authorList>
            <person name="Feng Y."/>
            <person name="Comes H.P."/>
            <person name="Chen J."/>
            <person name="Zhu S."/>
            <person name="Lu R."/>
            <person name="Zhang X."/>
            <person name="Li P."/>
            <person name="Qiu J."/>
            <person name="Olsen K.M."/>
            <person name="Qiu Y."/>
        </authorList>
    </citation>
    <scope>NUCLEOTIDE SEQUENCE</scope>
    <source>
        <strain evidence="1">NBL</strain>
    </source>
</reference>
<evidence type="ECO:0000313" key="1">
    <source>
        <dbReference type="EMBL" id="KAK3231649.1"/>
    </source>
</evidence>
<proteinExistence type="predicted"/>
<sequence>MQLVLPESLTQNTSTCKTKTIAGNLAQIVGVQLVDCKDSNSYLWKSFMWGMELLEAGLWWRIGDGSSVSIYRDRWLPRPLTFKIVSPPTLAVASKVQVLKNPNGCWNEGLIRESFWPEEADMILSTPCSIFKAPDSLMWHYDKFGNYSVRSGYHLGCAIASNPGGFWS</sequence>
<dbReference type="AlphaFoldDB" id="A0AAE0B9P2"/>
<gene>
    <name evidence="1" type="ORF">Dsin_003530</name>
</gene>
<comment type="caution">
    <text evidence="1">The sequence shown here is derived from an EMBL/GenBank/DDBJ whole genome shotgun (WGS) entry which is preliminary data.</text>
</comment>
<dbReference type="Proteomes" id="UP001281410">
    <property type="component" value="Unassembled WGS sequence"/>
</dbReference>
<organism evidence="1 2">
    <name type="scientific">Dipteronia sinensis</name>
    <dbReference type="NCBI Taxonomy" id="43782"/>
    <lineage>
        <taxon>Eukaryota</taxon>
        <taxon>Viridiplantae</taxon>
        <taxon>Streptophyta</taxon>
        <taxon>Embryophyta</taxon>
        <taxon>Tracheophyta</taxon>
        <taxon>Spermatophyta</taxon>
        <taxon>Magnoliopsida</taxon>
        <taxon>eudicotyledons</taxon>
        <taxon>Gunneridae</taxon>
        <taxon>Pentapetalae</taxon>
        <taxon>rosids</taxon>
        <taxon>malvids</taxon>
        <taxon>Sapindales</taxon>
        <taxon>Sapindaceae</taxon>
        <taxon>Hippocastanoideae</taxon>
        <taxon>Acereae</taxon>
        <taxon>Dipteronia</taxon>
    </lineage>
</organism>
<keyword evidence="2" id="KW-1185">Reference proteome</keyword>
<evidence type="ECO:0000313" key="2">
    <source>
        <dbReference type="Proteomes" id="UP001281410"/>
    </source>
</evidence>